<keyword evidence="1" id="KW-0547">Nucleotide-binding</keyword>
<protein>
    <submittedName>
        <fullName evidence="3">Acetate--CoA ligase family protein</fullName>
    </submittedName>
</protein>
<dbReference type="EMBL" id="JAAKZI010000012">
    <property type="protein sequence ID" value="NGN83508.1"/>
    <property type="molecule type" value="Genomic_DNA"/>
</dbReference>
<dbReference type="PANTHER" id="PTHR42793:SF1">
    <property type="entry name" value="PEPTIDYL-LYSINE N-ACETYLTRANSFERASE PATZ"/>
    <property type="match status" value="1"/>
</dbReference>
<dbReference type="SUPFAM" id="SSF51735">
    <property type="entry name" value="NAD(P)-binding Rossmann-fold domains"/>
    <property type="match status" value="1"/>
</dbReference>
<evidence type="ECO:0000256" key="1">
    <source>
        <dbReference type="PROSITE-ProRule" id="PRU00409"/>
    </source>
</evidence>
<dbReference type="Proteomes" id="UP000479226">
    <property type="component" value="Unassembled WGS sequence"/>
</dbReference>
<sequence>MTSIIDNAAPARTGTDGNHPASGLDALFSPNAVAIVGASDDTRKYGNWIAVQALKGTRPVHLVNRTRSTVLGLPTVPSVTAVGSPVELAVIAVPAAGFEAAVDDALAAGAKAIVGISAGLGEAGGEGLELERRVAAKVQAAGARMLGPNCLGVLDHTSGLTLASNEFPVGNIGVISQSGNLALELCTLLVDHGLGVSRFASLGNQADLDAADLIEAYAGHAGTAAIAVYCEDFRDGRRFARAAAKAAAAGKPVVLLTVGATDASVRNAKSHTGAMVSSGIVVDAACRAAGIEQVASPAQMAHLLQALVRSRVPAGSRTAVFADGGGQASVASDSAAAQGLDVMEFPAELQAAVAAELPPTAAVSNPVDVAGGGEQDIMCFARVLDRLTASNAVDATLMSGYFGGYGSYGPELAQKEIEAAHAMAASTAARGGTVVVQTMNWESAAADALRGGGVPVYRGIEEAAWALGRLARRHAEPATGVPVLPAPAEPVTDAGYYPSRRLLAGAGIPFVAAAEVATRDELLSAARGLNYPLVLKALGDEHKSDRGGVVLGIADASALEAAWDDVQARLAPPSCSLEEMAQLSGAVELLVGVRRDPRFGPIVLVGLGGVFAEVLRDVRCALGPVTPEEARRLLLSLRGAALLTGARGRAPVDLDAAAEIVARLSVLAAEHPEISEIECNPVAALPGRAIALDARIVLD</sequence>
<dbReference type="InterPro" id="IPR043938">
    <property type="entry name" value="Ligase_CoA_dom"/>
</dbReference>
<dbReference type="PROSITE" id="PS50975">
    <property type="entry name" value="ATP_GRASP"/>
    <property type="match status" value="1"/>
</dbReference>
<dbReference type="SUPFAM" id="SSF52210">
    <property type="entry name" value="Succinyl-CoA synthetase domains"/>
    <property type="match status" value="2"/>
</dbReference>
<dbReference type="InterPro" id="IPR003781">
    <property type="entry name" value="CoA-bd"/>
</dbReference>
<dbReference type="Pfam" id="PF13607">
    <property type="entry name" value="Succ_CoA_lig"/>
    <property type="match status" value="1"/>
</dbReference>
<proteinExistence type="predicted"/>
<dbReference type="SUPFAM" id="SSF56059">
    <property type="entry name" value="Glutathione synthetase ATP-binding domain-like"/>
    <property type="match status" value="1"/>
</dbReference>
<keyword evidence="1" id="KW-0067">ATP-binding</keyword>
<dbReference type="GO" id="GO:0016874">
    <property type="term" value="F:ligase activity"/>
    <property type="evidence" value="ECO:0007669"/>
    <property type="project" value="UniProtKB-KW"/>
</dbReference>
<feature type="domain" description="ATP-grasp" evidence="2">
    <location>
        <begin position="500"/>
        <end position="547"/>
    </location>
</feature>
<evidence type="ECO:0000313" key="3">
    <source>
        <dbReference type="EMBL" id="NGN83508.1"/>
    </source>
</evidence>
<dbReference type="PANTHER" id="PTHR42793">
    <property type="entry name" value="COA BINDING DOMAIN CONTAINING PROTEIN"/>
    <property type="match status" value="1"/>
</dbReference>
<dbReference type="RefSeq" id="WP_165181615.1">
    <property type="nucleotide sequence ID" value="NZ_JAAKZI010000012.1"/>
</dbReference>
<reference evidence="3 4" key="1">
    <citation type="submission" date="2020-02" db="EMBL/GenBank/DDBJ databases">
        <title>Genome sequence of the type strain DSM 27180 of Arthrobacter silviterrae.</title>
        <authorList>
            <person name="Gao J."/>
            <person name="Sun J."/>
        </authorList>
    </citation>
    <scope>NUCLEOTIDE SEQUENCE [LARGE SCALE GENOMIC DNA]</scope>
    <source>
        <strain evidence="3 4">DSM 27180</strain>
    </source>
</reference>
<dbReference type="Gene3D" id="3.40.50.720">
    <property type="entry name" value="NAD(P)-binding Rossmann-like Domain"/>
    <property type="match status" value="1"/>
</dbReference>
<comment type="caution">
    <text evidence="3">The sequence shown here is derived from an EMBL/GenBank/DDBJ whole genome shotgun (WGS) entry which is preliminary data.</text>
</comment>
<dbReference type="SMART" id="SM00881">
    <property type="entry name" value="CoA_binding"/>
    <property type="match status" value="1"/>
</dbReference>
<dbReference type="InterPro" id="IPR011761">
    <property type="entry name" value="ATP-grasp"/>
</dbReference>
<dbReference type="InterPro" id="IPR013815">
    <property type="entry name" value="ATP_grasp_subdomain_1"/>
</dbReference>
<keyword evidence="3" id="KW-0436">Ligase</keyword>
<keyword evidence="4" id="KW-1185">Reference proteome</keyword>
<dbReference type="Gene3D" id="3.30.1490.20">
    <property type="entry name" value="ATP-grasp fold, A domain"/>
    <property type="match status" value="1"/>
</dbReference>
<dbReference type="InterPro" id="IPR036291">
    <property type="entry name" value="NAD(P)-bd_dom_sf"/>
</dbReference>
<organism evidence="3 4">
    <name type="scientific">Arthrobacter silviterrae</name>
    <dbReference type="NCBI Taxonomy" id="2026658"/>
    <lineage>
        <taxon>Bacteria</taxon>
        <taxon>Bacillati</taxon>
        <taxon>Actinomycetota</taxon>
        <taxon>Actinomycetes</taxon>
        <taxon>Micrococcales</taxon>
        <taxon>Micrococcaceae</taxon>
        <taxon>Arthrobacter</taxon>
    </lineage>
</organism>
<dbReference type="InterPro" id="IPR016102">
    <property type="entry name" value="Succinyl-CoA_synth-like"/>
</dbReference>
<dbReference type="Pfam" id="PF13549">
    <property type="entry name" value="ATP-grasp_5"/>
    <property type="match status" value="1"/>
</dbReference>
<accession>A0ABX0DGR5</accession>
<evidence type="ECO:0000259" key="2">
    <source>
        <dbReference type="PROSITE" id="PS50975"/>
    </source>
</evidence>
<name>A0ABX0DGR5_9MICC</name>
<dbReference type="Gene3D" id="3.30.470.20">
    <property type="entry name" value="ATP-grasp fold, B domain"/>
    <property type="match status" value="1"/>
</dbReference>
<gene>
    <name evidence="3" type="ORF">G6N77_08560</name>
</gene>
<evidence type="ECO:0000313" key="4">
    <source>
        <dbReference type="Proteomes" id="UP000479226"/>
    </source>
</evidence>
<dbReference type="Pfam" id="PF13380">
    <property type="entry name" value="CoA_binding_2"/>
    <property type="match status" value="1"/>
</dbReference>
<dbReference type="InterPro" id="IPR032875">
    <property type="entry name" value="Succ_CoA_lig_flav_dom"/>
</dbReference>
<dbReference type="Gene3D" id="3.40.50.261">
    <property type="entry name" value="Succinyl-CoA synthetase domains"/>
    <property type="match status" value="2"/>
</dbReference>
<dbReference type="Pfam" id="PF19045">
    <property type="entry name" value="Ligase_CoA_2"/>
    <property type="match status" value="1"/>
</dbReference>